<dbReference type="Proteomes" id="UP000672934">
    <property type="component" value="Unassembled WGS sequence"/>
</dbReference>
<dbReference type="SUPFAM" id="SSF58104">
    <property type="entry name" value="Methyl-accepting chemotaxis protein (MCP) signaling domain"/>
    <property type="match status" value="1"/>
</dbReference>
<keyword evidence="4" id="KW-0812">Transmembrane</keyword>
<keyword evidence="1" id="KW-0145">Chemotaxis</keyword>
<proteinExistence type="inferred from homology"/>
<name>A0A916IUL0_9BURK</name>
<reference evidence="6" key="1">
    <citation type="submission" date="2021-03" db="EMBL/GenBank/DDBJ databases">
        <authorList>
            <person name="Peeters C."/>
        </authorList>
    </citation>
    <scope>NUCLEOTIDE SEQUENCE</scope>
    <source>
        <strain evidence="6">LMG 31506</strain>
    </source>
</reference>
<dbReference type="Gene3D" id="1.10.287.950">
    <property type="entry name" value="Methyl-accepting chemotaxis protein"/>
    <property type="match status" value="1"/>
</dbReference>
<dbReference type="SMART" id="SM00283">
    <property type="entry name" value="MA"/>
    <property type="match status" value="1"/>
</dbReference>
<dbReference type="PANTHER" id="PTHR43531">
    <property type="entry name" value="PROTEIN ICFG"/>
    <property type="match status" value="1"/>
</dbReference>
<gene>
    <name evidence="6" type="ORF">LMG31506_01432</name>
</gene>
<dbReference type="GO" id="GO:0007165">
    <property type="term" value="P:signal transduction"/>
    <property type="evidence" value="ECO:0007669"/>
    <property type="project" value="UniProtKB-KW"/>
</dbReference>
<evidence type="ECO:0000259" key="5">
    <source>
        <dbReference type="PROSITE" id="PS50111"/>
    </source>
</evidence>
<feature type="domain" description="Methyl-accepting transducer" evidence="5">
    <location>
        <begin position="289"/>
        <end position="518"/>
    </location>
</feature>
<accession>A0A916IUL0</accession>
<evidence type="ECO:0000256" key="1">
    <source>
        <dbReference type="ARBA" id="ARBA00022500"/>
    </source>
</evidence>
<keyword evidence="7" id="KW-1185">Reference proteome</keyword>
<evidence type="ECO:0000313" key="7">
    <source>
        <dbReference type="Proteomes" id="UP000672934"/>
    </source>
</evidence>
<dbReference type="InterPro" id="IPR004089">
    <property type="entry name" value="MCPsignal_dom"/>
</dbReference>
<evidence type="ECO:0000256" key="4">
    <source>
        <dbReference type="SAM" id="Phobius"/>
    </source>
</evidence>
<dbReference type="AlphaFoldDB" id="A0A916IUL0"/>
<feature type="transmembrane region" description="Helical" evidence="4">
    <location>
        <begin position="207"/>
        <end position="228"/>
    </location>
</feature>
<dbReference type="InterPro" id="IPR051310">
    <property type="entry name" value="MCP_chemotaxis"/>
</dbReference>
<dbReference type="EMBL" id="CAJPUY010000004">
    <property type="protein sequence ID" value="CAG2134745.1"/>
    <property type="molecule type" value="Genomic_DNA"/>
</dbReference>
<comment type="similarity">
    <text evidence="2">Belongs to the methyl-accepting chemotaxis (MCP) protein family.</text>
</comment>
<evidence type="ECO:0000256" key="2">
    <source>
        <dbReference type="ARBA" id="ARBA00029447"/>
    </source>
</evidence>
<keyword evidence="4" id="KW-0472">Membrane</keyword>
<dbReference type="GO" id="GO:0004888">
    <property type="term" value="F:transmembrane signaling receptor activity"/>
    <property type="evidence" value="ECO:0007669"/>
    <property type="project" value="TreeGrafter"/>
</dbReference>
<evidence type="ECO:0000313" key="6">
    <source>
        <dbReference type="EMBL" id="CAG2134745.1"/>
    </source>
</evidence>
<keyword evidence="4" id="KW-1133">Transmembrane helix</keyword>
<comment type="caution">
    <text evidence="6">The sequence shown here is derived from an EMBL/GenBank/DDBJ whole genome shotgun (WGS) entry which is preliminary data.</text>
</comment>
<evidence type="ECO:0000256" key="3">
    <source>
        <dbReference type="PROSITE-ProRule" id="PRU00284"/>
    </source>
</evidence>
<dbReference type="GO" id="GO:0005886">
    <property type="term" value="C:plasma membrane"/>
    <property type="evidence" value="ECO:0007669"/>
    <property type="project" value="TreeGrafter"/>
</dbReference>
<dbReference type="PROSITE" id="PS50111">
    <property type="entry name" value="CHEMOTAXIS_TRANSDUC_2"/>
    <property type="match status" value="1"/>
</dbReference>
<organism evidence="6 7">
    <name type="scientific">Cupriavidus yeoncheonensis</name>
    <dbReference type="NCBI Taxonomy" id="1462994"/>
    <lineage>
        <taxon>Bacteria</taxon>
        <taxon>Pseudomonadati</taxon>
        <taxon>Pseudomonadota</taxon>
        <taxon>Betaproteobacteria</taxon>
        <taxon>Burkholderiales</taxon>
        <taxon>Burkholderiaceae</taxon>
        <taxon>Cupriavidus</taxon>
    </lineage>
</organism>
<dbReference type="PANTHER" id="PTHR43531:SF11">
    <property type="entry name" value="METHYL-ACCEPTING CHEMOTAXIS PROTEIN 3"/>
    <property type="match status" value="1"/>
</dbReference>
<dbReference type="RefSeq" id="WP_211946411.1">
    <property type="nucleotide sequence ID" value="NZ_CAJPUY010000004.1"/>
</dbReference>
<dbReference type="GO" id="GO:0006935">
    <property type="term" value="P:chemotaxis"/>
    <property type="evidence" value="ECO:0007669"/>
    <property type="project" value="UniProtKB-KW"/>
</dbReference>
<protein>
    <recommendedName>
        <fullName evidence="5">Methyl-accepting transducer domain-containing protein</fullName>
    </recommendedName>
</protein>
<dbReference type="Pfam" id="PF00015">
    <property type="entry name" value="MCPsignal"/>
    <property type="match status" value="1"/>
</dbReference>
<sequence>MLQSLKLSGPTDRARRASRFTRLPLLARLCAAFALVYLFGAAVGVTGIVNLIDLRQRSDALYRQDMHGAISAERAQSALARLGRAQLSVTMATSGTERDEAAADIDAALGRLDAALDGIRHAAPAQAERLQPERAQAGKLLQAYVALVRQQPLDPLQFDSAVSVDGHFVAEQLTKLSGMMEDTRARQERQAAGTMASVGSRQATAQALMIGLLAASLVAAAGLAWFAARSLTTELGGEPADAAEAATRIAAGDLTGDIRLRNGDAHSVLGLLSRMRDQLAGVLARIRDSAQDITAASAGIAAGNHDLAARTNQQAAALAGAAESVRRLAGLVEQSHAQATESSGVAQRAREAADSGSAVVREMSGAMEAVHVHSRQIAEVVTLIESIAFQTNILALNAAVEAARAGPAGRGFAVVAQEVRALAQRSASSAREIGDIVGSATREIERGAHLTTEVVSAMGRIDSAVSHSHELASQLCGLADEQALGVRTVGHSVGQLEQTAQQNAELVDTVAAQAERLDALAAGLEQDVARFRF</sequence>
<keyword evidence="3" id="KW-0807">Transducer</keyword>
<feature type="transmembrane region" description="Helical" evidence="4">
    <location>
        <begin position="25"/>
        <end position="52"/>
    </location>
</feature>